<gene>
    <name evidence="6" type="ORF">MAMA39_03160</name>
</gene>
<dbReference type="Proteomes" id="UP000261764">
    <property type="component" value="Chromosome I"/>
</dbReference>
<keyword evidence="2" id="KW-0479">Metal-binding</keyword>
<dbReference type="GO" id="GO:0016787">
    <property type="term" value="F:hydrolase activity"/>
    <property type="evidence" value="ECO:0007669"/>
    <property type="project" value="UniProtKB-KW"/>
</dbReference>
<evidence type="ECO:0000256" key="3">
    <source>
        <dbReference type="ARBA" id="ARBA00022801"/>
    </source>
</evidence>
<dbReference type="GO" id="GO:0046872">
    <property type="term" value="F:metal ion binding"/>
    <property type="evidence" value="ECO:0007669"/>
    <property type="project" value="UniProtKB-KW"/>
</dbReference>
<dbReference type="PANTHER" id="PTHR46233">
    <property type="entry name" value="HYDROXYACYLGLUTATHIONE HYDROLASE GLOC"/>
    <property type="match status" value="1"/>
</dbReference>
<dbReference type="KEGG" id="mamp:MAMA39_03160"/>
<dbReference type="SUPFAM" id="SSF56281">
    <property type="entry name" value="Metallo-hydrolase/oxidoreductase"/>
    <property type="match status" value="1"/>
</dbReference>
<evidence type="ECO:0000256" key="4">
    <source>
        <dbReference type="ARBA" id="ARBA00022833"/>
    </source>
</evidence>
<sequence>MNYREGKIFPDLYVFIDSKIINNTYVLLHNQNAIIIDPSFNYEQVMKFLDEKHLLAKGVLITHGHDDHTYGAQKIIEKYKCLAYVNDADYQLSKKPNAMYFNSLGKLKDHQVMTFNKTLVMEENPFGLKVLHTPGHTPGSSCYYTDKYVFTGDHIFDIDIGRTDFDYSNSKLMEQSIKAFVNQFKHQGMWIFPGHEEWTLVDNLEKINPYASKYFKN</sequence>
<dbReference type="Gene3D" id="3.60.15.10">
    <property type="entry name" value="Ribonuclease Z/Hydroxyacylglutathione hydrolase-like"/>
    <property type="match status" value="1"/>
</dbReference>
<dbReference type="EMBL" id="HG937516">
    <property type="protein sequence ID" value="CDN40437.1"/>
    <property type="molecule type" value="Genomic_DNA"/>
</dbReference>
<organism evidence="6 7">
    <name type="scientific">Mycoplasma amphoriforme A39</name>
    <dbReference type="NCBI Taxonomy" id="572419"/>
    <lineage>
        <taxon>Bacteria</taxon>
        <taxon>Bacillati</taxon>
        <taxon>Mycoplasmatota</taxon>
        <taxon>Mollicutes</taxon>
        <taxon>Mycoplasmataceae</taxon>
        <taxon>Mycoplasma</taxon>
    </lineage>
</organism>
<evidence type="ECO:0000256" key="2">
    <source>
        <dbReference type="ARBA" id="ARBA00022723"/>
    </source>
</evidence>
<dbReference type="CDD" id="cd06262">
    <property type="entry name" value="metallo-hydrolase-like_MBL-fold"/>
    <property type="match status" value="1"/>
</dbReference>
<dbReference type="SMART" id="SM00849">
    <property type="entry name" value="Lactamase_B"/>
    <property type="match status" value="1"/>
</dbReference>
<evidence type="ECO:0000256" key="1">
    <source>
        <dbReference type="ARBA" id="ARBA00001947"/>
    </source>
</evidence>
<reference evidence="6 7" key="1">
    <citation type="journal article" date="2015" name="Clin. Infect. Dis.">
        <title>Genomic Investigations unmask Mycoplasma amphoriforme, a new respiratory pathogen.</title>
        <authorList>
            <person name="Gillespie S.H."/>
            <person name="Ling C.L."/>
            <person name="Oravcova K."/>
            <person name="Pinheiro M."/>
            <person name="Wells L."/>
            <person name="Bryant J.M."/>
            <person name="McHugh T.D."/>
            <person name="Bebear C."/>
            <person name="Webster D."/>
            <person name="Harris S.R."/>
            <person name="Seth-Smith H.M."/>
            <person name="Thomson N.R."/>
        </authorList>
    </citation>
    <scope>NUCLEOTIDE SEQUENCE [LARGE SCALE GENOMIC DNA]</scope>
    <source>
        <strain evidence="6 7">A39</strain>
    </source>
</reference>
<dbReference type="RefSeq" id="WP_343251785.1">
    <property type="nucleotide sequence ID" value="NZ_HG937516.1"/>
</dbReference>
<name>A0A292IIU5_9MOLU</name>
<proteinExistence type="predicted"/>
<evidence type="ECO:0000313" key="7">
    <source>
        <dbReference type="Proteomes" id="UP000261764"/>
    </source>
</evidence>
<evidence type="ECO:0000259" key="5">
    <source>
        <dbReference type="SMART" id="SM00849"/>
    </source>
</evidence>
<keyword evidence="3" id="KW-0378">Hydrolase</keyword>
<feature type="domain" description="Metallo-beta-lactamase" evidence="5">
    <location>
        <begin position="21"/>
        <end position="195"/>
    </location>
</feature>
<dbReference type="AlphaFoldDB" id="A0A292IIU5"/>
<comment type="cofactor">
    <cofactor evidence="1">
        <name>Zn(2+)</name>
        <dbReference type="ChEBI" id="CHEBI:29105"/>
    </cofactor>
</comment>
<accession>A0A292IIU5</accession>
<protein>
    <recommendedName>
        <fullName evidence="5">Metallo-beta-lactamase domain-containing protein</fullName>
    </recommendedName>
</protein>
<evidence type="ECO:0000313" key="6">
    <source>
        <dbReference type="EMBL" id="CDN40437.1"/>
    </source>
</evidence>
<dbReference type="InterPro" id="IPR036866">
    <property type="entry name" value="RibonucZ/Hydroxyglut_hydro"/>
</dbReference>
<dbReference type="Pfam" id="PF00753">
    <property type="entry name" value="Lactamase_B"/>
    <property type="match status" value="1"/>
</dbReference>
<dbReference type="InterPro" id="IPR001279">
    <property type="entry name" value="Metallo-B-lactamas"/>
</dbReference>
<dbReference type="InterPro" id="IPR051453">
    <property type="entry name" value="MBL_Glyoxalase_II"/>
</dbReference>
<dbReference type="PANTHER" id="PTHR46233:SF3">
    <property type="entry name" value="HYDROXYACYLGLUTATHIONE HYDROLASE GLOC"/>
    <property type="match status" value="1"/>
</dbReference>
<keyword evidence="7" id="KW-1185">Reference proteome</keyword>
<keyword evidence="4" id="KW-0862">Zinc</keyword>